<dbReference type="Pfam" id="PF00860">
    <property type="entry name" value="Xan_ur_permease"/>
    <property type="match status" value="1"/>
</dbReference>
<proteinExistence type="inferred from homology"/>
<keyword evidence="9" id="KW-0804">Transcription</keyword>
<evidence type="ECO:0000256" key="7">
    <source>
        <dbReference type="ARBA" id="ARBA00023125"/>
    </source>
</evidence>
<evidence type="ECO:0000256" key="8">
    <source>
        <dbReference type="ARBA" id="ARBA00023136"/>
    </source>
</evidence>
<dbReference type="GO" id="GO:0000987">
    <property type="term" value="F:cis-regulatory region sequence-specific DNA binding"/>
    <property type="evidence" value="ECO:0007669"/>
    <property type="project" value="InterPro"/>
</dbReference>
<evidence type="ECO:0000256" key="2">
    <source>
        <dbReference type="ARBA" id="ARBA00004141"/>
    </source>
</evidence>
<feature type="region of interest" description="Disordered" evidence="11">
    <location>
        <begin position="557"/>
        <end position="579"/>
    </location>
</feature>
<accession>A0A834WEK5</accession>
<dbReference type="OrthoDB" id="1163690at2759"/>
<keyword evidence="5 12" id="KW-1133">Transmembrane helix</keyword>
<dbReference type="Pfam" id="PF00319">
    <property type="entry name" value="SRF-TF"/>
    <property type="match status" value="1"/>
</dbReference>
<dbReference type="SMART" id="SM00432">
    <property type="entry name" value="MADS"/>
    <property type="match status" value="1"/>
</dbReference>
<evidence type="ECO:0000313" key="14">
    <source>
        <dbReference type="EMBL" id="KAF7820400.1"/>
    </source>
</evidence>
<keyword evidence="10" id="KW-0539">Nucleus</keyword>
<keyword evidence="6" id="KW-0805">Transcription regulation</keyword>
<keyword evidence="15" id="KW-1185">Reference proteome</keyword>
<dbReference type="PROSITE" id="PS50066">
    <property type="entry name" value="MADS_BOX_2"/>
    <property type="match status" value="1"/>
</dbReference>
<organism evidence="14 15">
    <name type="scientific">Senna tora</name>
    <dbReference type="NCBI Taxonomy" id="362788"/>
    <lineage>
        <taxon>Eukaryota</taxon>
        <taxon>Viridiplantae</taxon>
        <taxon>Streptophyta</taxon>
        <taxon>Embryophyta</taxon>
        <taxon>Tracheophyta</taxon>
        <taxon>Spermatophyta</taxon>
        <taxon>Magnoliopsida</taxon>
        <taxon>eudicotyledons</taxon>
        <taxon>Gunneridae</taxon>
        <taxon>Pentapetalae</taxon>
        <taxon>rosids</taxon>
        <taxon>fabids</taxon>
        <taxon>Fabales</taxon>
        <taxon>Fabaceae</taxon>
        <taxon>Caesalpinioideae</taxon>
        <taxon>Cassia clade</taxon>
        <taxon>Senna</taxon>
    </lineage>
</organism>
<name>A0A834WEK5_9FABA</name>
<dbReference type="Proteomes" id="UP000634136">
    <property type="component" value="Unassembled WGS sequence"/>
</dbReference>
<comment type="subcellular location">
    <subcellularLocation>
        <location evidence="2">Membrane</location>
        <topology evidence="2">Multi-pass membrane protein</topology>
    </subcellularLocation>
    <subcellularLocation>
        <location evidence="1">Nucleus</location>
    </subcellularLocation>
</comment>
<protein>
    <submittedName>
        <fullName evidence="14">Nucleobase-ascorbate transporter 6-like</fullName>
    </submittedName>
</protein>
<feature type="transmembrane region" description="Helical" evidence="12">
    <location>
        <begin position="261"/>
        <end position="277"/>
    </location>
</feature>
<comment type="similarity">
    <text evidence="3">Belongs to the nucleobase:cation symporter-2 (NCS2) (TC 2.A.40) family.</text>
</comment>
<keyword evidence="4 12" id="KW-0812">Transmembrane</keyword>
<dbReference type="AlphaFoldDB" id="A0A834WEK5"/>
<feature type="compositionally biased region" description="Acidic residues" evidence="11">
    <location>
        <begin position="384"/>
        <end position="394"/>
    </location>
</feature>
<feature type="domain" description="MADS-box" evidence="13">
    <location>
        <begin position="1"/>
        <end position="61"/>
    </location>
</feature>
<dbReference type="InterPro" id="IPR033897">
    <property type="entry name" value="SRF-like_MADS-box"/>
</dbReference>
<dbReference type="GO" id="GO:0022857">
    <property type="term" value="F:transmembrane transporter activity"/>
    <property type="evidence" value="ECO:0007669"/>
    <property type="project" value="InterPro"/>
</dbReference>
<dbReference type="GO" id="GO:0005634">
    <property type="term" value="C:nucleus"/>
    <property type="evidence" value="ECO:0007669"/>
    <property type="project" value="UniProtKB-SubCell"/>
</dbReference>
<keyword evidence="8 12" id="KW-0472">Membrane</keyword>
<dbReference type="EMBL" id="JAAIUW010000008">
    <property type="protein sequence ID" value="KAF7820400.1"/>
    <property type="molecule type" value="Genomic_DNA"/>
</dbReference>
<evidence type="ECO:0000256" key="5">
    <source>
        <dbReference type="ARBA" id="ARBA00022989"/>
    </source>
</evidence>
<comment type="caution">
    <text evidence="14">The sequence shown here is derived from an EMBL/GenBank/DDBJ whole genome shotgun (WGS) entry which is preliminary data.</text>
</comment>
<evidence type="ECO:0000259" key="13">
    <source>
        <dbReference type="PROSITE" id="PS50066"/>
    </source>
</evidence>
<evidence type="ECO:0000256" key="6">
    <source>
        <dbReference type="ARBA" id="ARBA00023015"/>
    </source>
</evidence>
<dbReference type="InterPro" id="IPR002100">
    <property type="entry name" value="TF_MADSbox"/>
</dbReference>
<dbReference type="GO" id="GO:0016020">
    <property type="term" value="C:membrane"/>
    <property type="evidence" value="ECO:0007669"/>
    <property type="project" value="UniProtKB-SubCell"/>
</dbReference>
<dbReference type="SUPFAM" id="SSF55455">
    <property type="entry name" value="SRF-like"/>
    <property type="match status" value="1"/>
</dbReference>
<dbReference type="InterPro" id="IPR036879">
    <property type="entry name" value="TF_MADSbox_sf"/>
</dbReference>
<dbReference type="CDD" id="cd00266">
    <property type="entry name" value="MADS_SRF_like"/>
    <property type="match status" value="1"/>
</dbReference>
<evidence type="ECO:0000256" key="9">
    <source>
        <dbReference type="ARBA" id="ARBA00023163"/>
    </source>
</evidence>
<evidence type="ECO:0000256" key="4">
    <source>
        <dbReference type="ARBA" id="ARBA00022692"/>
    </source>
</evidence>
<dbReference type="GO" id="GO:0000981">
    <property type="term" value="F:DNA-binding transcription factor activity, RNA polymerase II-specific"/>
    <property type="evidence" value="ECO:0007669"/>
    <property type="project" value="InterPro"/>
</dbReference>
<reference evidence="14" key="1">
    <citation type="submission" date="2020-09" db="EMBL/GenBank/DDBJ databases">
        <title>Genome-Enabled Discovery of Anthraquinone Biosynthesis in Senna tora.</title>
        <authorList>
            <person name="Kang S.-H."/>
            <person name="Pandey R.P."/>
            <person name="Lee C.-M."/>
            <person name="Sim J.-S."/>
            <person name="Jeong J.-T."/>
            <person name="Choi B.-S."/>
            <person name="Jung M."/>
            <person name="Ginzburg D."/>
            <person name="Zhao K."/>
            <person name="Won S.Y."/>
            <person name="Oh T.-J."/>
            <person name="Yu Y."/>
            <person name="Kim N.-H."/>
            <person name="Lee O.R."/>
            <person name="Lee T.-H."/>
            <person name="Bashyal P."/>
            <person name="Kim T.-S."/>
            <person name="Lee W.-H."/>
            <person name="Kawkins C."/>
            <person name="Kim C.-K."/>
            <person name="Kim J.S."/>
            <person name="Ahn B.O."/>
            <person name="Rhee S.Y."/>
            <person name="Sohng J.K."/>
        </authorList>
    </citation>
    <scope>NUCLEOTIDE SEQUENCE</scope>
    <source>
        <tissue evidence="14">Leaf</tissue>
    </source>
</reference>
<gene>
    <name evidence="14" type="ORF">G2W53_025855</name>
</gene>
<feature type="region of interest" description="Disordered" evidence="11">
    <location>
        <begin position="323"/>
        <end position="396"/>
    </location>
</feature>
<feature type="compositionally biased region" description="Low complexity" evidence="11">
    <location>
        <begin position="562"/>
        <end position="579"/>
    </location>
</feature>
<evidence type="ECO:0000256" key="3">
    <source>
        <dbReference type="ARBA" id="ARBA00008821"/>
    </source>
</evidence>
<dbReference type="Gene3D" id="3.40.1810.10">
    <property type="entry name" value="Transcription factor, MADS-box"/>
    <property type="match status" value="1"/>
</dbReference>
<dbReference type="InterPro" id="IPR006043">
    <property type="entry name" value="NCS2"/>
</dbReference>
<keyword evidence="7" id="KW-0238">DNA-binding</keyword>
<evidence type="ECO:0000256" key="10">
    <source>
        <dbReference type="ARBA" id="ARBA00023242"/>
    </source>
</evidence>
<evidence type="ECO:0000256" key="12">
    <source>
        <dbReference type="SAM" id="Phobius"/>
    </source>
</evidence>
<evidence type="ECO:0000256" key="11">
    <source>
        <dbReference type="SAM" id="MobiDB-lite"/>
    </source>
</evidence>
<feature type="compositionally biased region" description="Basic and acidic residues" evidence="11">
    <location>
        <begin position="333"/>
        <end position="374"/>
    </location>
</feature>
<sequence>MSREKAKFEYIADDQKRKLSFKQRERGIKKKAKELSVLCGVDAIAIAYNDLSDPHSEVWPDDGGVHGFLDKYHGMPILENTLNEEELIQKRLHKVQEYLKKKSNENFEEEISQLMINYMGGYADPTVVSENALHLKMLVEQHLKEIDRVMEESGKEEGEVFVPVAPPMSEEGSLMNRGNENGQTLHHHGGMGSGNWNSPSSCWNDLEDLEYYMGFGKFGAVFASIPPPIIASLYCLFFAYVGAGGLSFLQFCNLNSFRTKFILGFSVFLGLSIPQYFNEYTTINGFGPVHTNARWGVCRLMNRMVASCLSSIFNFHLKFDTEPKSPKQTKSNYGEEEHNSPPRIGNKAERTEQRWRSGEETTDDGGCRKLRDEAAAAAAAAKEESDEESDEEEIMVSPDDRGVHRFLEKYHGSPILEKTLNQEGLIRERLNKMKEYLKKRSNENDEEEISQLMSGCADPTMVSENALRLKMLVVQNLKEIDRVMEESGKVDDEVYVPAPPPMSEEGLLINGENENGQTLHHHGMGSDGNWNSPLSCWNDMEDLEYFMEFGSSEIMPKDFDQNDNYQNNAASSSNNPFYP</sequence>
<evidence type="ECO:0000313" key="15">
    <source>
        <dbReference type="Proteomes" id="UP000634136"/>
    </source>
</evidence>
<dbReference type="PANTHER" id="PTHR11119">
    <property type="entry name" value="XANTHINE-URACIL / VITAMIN C PERMEASE FAMILY MEMBER"/>
    <property type="match status" value="1"/>
</dbReference>
<evidence type="ECO:0000256" key="1">
    <source>
        <dbReference type="ARBA" id="ARBA00004123"/>
    </source>
</evidence>
<dbReference type="GO" id="GO:0045944">
    <property type="term" value="P:positive regulation of transcription by RNA polymerase II"/>
    <property type="evidence" value="ECO:0007669"/>
    <property type="project" value="InterPro"/>
</dbReference>
<feature type="transmembrane region" description="Helical" evidence="12">
    <location>
        <begin position="229"/>
        <end position="249"/>
    </location>
</feature>
<dbReference type="GO" id="GO:0046983">
    <property type="term" value="F:protein dimerization activity"/>
    <property type="evidence" value="ECO:0007669"/>
    <property type="project" value="InterPro"/>
</dbReference>